<keyword evidence="4" id="KW-1185">Reference proteome</keyword>
<feature type="transmembrane region" description="Helical" evidence="2">
    <location>
        <begin position="54"/>
        <end position="79"/>
    </location>
</feature>
<gene>
    <name evidence="3" type="ORF">N7468_007220</name>
</gene>
<keyword evidence="2" id="KW-0812">Transmembrane</keyword>
<reference evidence="3" key="1">
    <citation type="submission" date="2022-11" db="EMBL/GenBank/DDBJ databases">
        <authorList>
            <person name="Petersen C."/>
        </authorList>
    </citation>
    <scope>NUCLEOTIDE SEQUENCE</scope>
    <source>
        <strain evidence="3">IBT 19713</strain>
    </source>
</reference>
<accession>A0A9W9TLZ0</accession>
<organism evidence="3 4">
    <name type="scientific">Penicillium chermesinum</name>
    <dbReference type="NCBI Taxonomy" id="63820"/>
    <lineage>
        <taxon>Eukaryota</taxon>
        <taxon>Fungi</taxon>
        <taxon>Dikarya</taxon>
        <taxon>Ascomycota</taxon>
        <taxon>Pezizomycotina</taxon>
        <taxon>Eurotiomycetes</taxon>
        <taxon>Eurotiomycetidae</taxon>
        <taxon>Eurotiales</taxon>
        <taxon>Aspergillaceae</taxon>
        <taxon>Penicillium</taxon>
    </lineage>
</organism>
<feature type="region of interest" description="Disordered" evidence="1">
    <location>
        <begin position="270"/>
        <end position="301"/>
    </location>
</feature>
<evidence type="ECO:0000256" key="2">
    <source>
        <dbReference type="SAM" id="Phobius"/>
    </source>
</evidence>
<keyword evidence="2" id="KW-1133">Transmembrane helix</keyword>
<dbReference type="Proteomes" id="UP001150941">
    <property type="component" value="Unassembled WGS sequence"/>
</dbReference>
<evidence type="ECO:0000313" key="4">
    <source>
        <dbReference type="Proteomes" id="UP001150941"/>
    </source>
</evidence>
<comment type="caution">
    <text evidence="3">The sequence shown here is derived from an EMBL/GenBank/DDBJ whole genome shotgun (WGS) entry which is preliminary data.</text>
</comment>
<reference evidence="3" key="2">
    <citation type="journal article" date="2023" name="IMA Fungus">
        <title>Comparative genomic study of the Penicillium genus elucidates a diverse pangenome and 15 lateral gene transfer events.</title>
        <authorList>
            <person name="Petersen C."/>
            <person name="Sorensen T."/>
            <person name="Nielsen M.R."/>
            <person name="Sondergaard T.E."/>
            <person name="Sorensen J.L."/>
            <person name="Fitzpatrick D.A."/>
            <person name="Frisvad J.C."/>
            <person name="Nielsen K.L."/>
        </authorList>
    </citation>
    <scope>NUCLEOTIDE SEQUENCE</scope>
    <source>
        <strain evidence="3">IBT 19713</strain>
    </source>
</reference>
<protein>
    <submittedName>
        <fullName evidence="3">Uncharacterized protein</fullName>
    </submittedName>
</protein>
<dbReference type="AlphaFoldDB" id="A0A9W9TLZ0"/>
<evidence type="ECO:0000256" key="1">
    <source>
        <dbReference type="SAM" id="MobiDB-lite"/>
    </source>
</evidence>
<feature type="compositionally biased region" description="Pro residues" evidence="1">
    <location>
        <begin position="283"/>
        <end position="297"/>
    </location>
</feature>
<proteinExistence type="predicted"/>
<dbReference type="GeneID" id="83203819"/>
<evidence type="ECO:0000313" key="3">
    <source>
        <dbReference type="EMBL" id="KAJ5225995.1"/>
    </source>
</evidence>
<keyword evidence="2" id="KW-0472">Membrane</keyword>
<sequence>MGVSFDLALVIVLGIITVHQCKYFSWQVRFAQLQWRSLTTAFEGALGGTTATSALFVMAISPLPFTTILVGLMIAWQYVLVNYYQMIRATTATGDEVYYEAKLAYKTASDHAAIVTETTKSILPIIKAITDDQEEYFDHILNLPLPSIATFHGNLKHINEIASVLAGPNLDMVELIKEGGRAHEKTKWRVEKAKLLAKHGEKAEAEAMLHQANEDLEAIRHLETKLSAVLSKVRLLDAKFTFENTVEVHKQMLREFRKYSEGIFADSPAPAAAPAPLASQMEPPVPQPEPTEPPQPVLPNSLTLTNPIALAGSLSGAAETIDDVAFELSLPFPVKIYGHESSVLSINDNGMICLDHGPDDVQNRRLGTQLPALNGIPPYTLFPLWEDLMIKKGKPHGIYYEIEGAEPNRKITIEYYVTRFQEENLYFHFLVILEEARPSVVTFKYFDVNDKGKLGTVGVQGSHGKY</sequence>
<dbReference type="EMBL" id="JAPQKS010000005">
    <property type="protein sequence ID" value="KAJ5225995.1"/>
    <property type="molecule type" value="Genomic_DNA"/>
</dbReference>
<dbReference type="OrthoDB" id="10031947at2759"/>
<name>A0A9W9TLZ0_9EURO</name>
<dbReference type="RefSeq" id="XP_058329406.1">
    <property type="nucleotide sequence ID" value="XM_058476516.1"/>
</dbReference>